<dbReference type="CDD" id="cd00056">
    <property type="entry name" value="ENDO3c"/>
    <property type="match status" value="1"/>
</dbReference>
<protein>
    <recommendedName>
        <fullName evidence="9">HhH-GPD domain-containing protein</fullName>
    </recommendedName>
</protein>
<keyword evidence="5" id="KW-0511">Multifunctional enzyme</keyword>
<dbReference type="InterPro" id="IPR011257">
    <property type="entry name" value="DNA_glycosylase"/>
</dbReference>
<dbReference type="GO" id="GO:0006284">
    <property type="term" value="P:base-excision repair"/>
    <property type="evidence" value="ECO:0007669"/>
    <property type="project" value="InterPro"/>
</dbReference>
<evidence type="ECO:0000256" key="5">
    <source>
        <dbReference type="ARBA" id="ARBA00023268"/>
    </source>
</evidence>
<evidence type="ECO:0000256" key="1">
    <source>
        <dbReference type="ARBA" id="ARBA00022763"/>
    </source>
</evidence>
<keyword evidence="3" id="KW-0234">DNA repair</keyword>
<sequence length="262" mass="29270">MTTIAAPRPSQELAHEPVGEDVVFCGSDWRRVVRWHDATRLGTAAFWIDQARRRPRPATYQVGSGLHQEVALCLLGGYGITERMAYHAYRRLLDEQLLSGEPVDVETLREALARPFDLPGHPRPVRYRFPSLKAERLAGALEYLRENSPPSIAQPVPLRDWLTSLPGIGPKTASWVVRNVTRTNDVAVIDIHIRRAGVVAGVFDPTWKLPRDYRRFEEAFVTWAHVGGIPTADLDACIWSTLATMGRGARLMFGVATLGDLD</sequence>
<dbReference type="RefSeq" id="WP_052113417.1">
    <property type="nucleotide sequence ID" value="NZ_BJYK01000004.1"/>
</dbReference>
<dbReference type="EMBL" id="BJYK01000004">
    <property type="protein sequence ID" value="GEN79892.1"/>
    <property type="molecule type" value="Genomic_DNA"/>
</dbReference>
<dbReference type="AlphaFoldDB" id="A0A511YXH1"/>
<dbReference type="SUPFAM" id="SSF48150">
    <property type="entry name" value="DNA-glycosylase"/>
    <property type="match status" value="1"/>
</dbReference>
<evidence type="ECO:0008006" key="9">
    <source>
        <dbReference type="Google" id="ProtNLM"/>
    </source>
</evidence>
<keyword evidence="4" id="KW-0456">Lyase</keyword>
<dbReference type="Gene3D" id="1.10.1670.10">
    <property type="entry name" value="Helix-hairpin-Helix base-excision DNA repair enzymes (C-terminal)"/>
    <property type="match status" value="1"/>
</dbReference>
<comment type="caution">
    <text evidence="7">The sequence shown here is derived from an EMBL/GenBank/DDBJ whole genome shotgun (WGS) entry which is preliminary data.</text>
</comment>
<dbReference type="InterPro" id="IPR003265">
    <property type="entry name" value="HhH-GPD_domain"/>
</dbReference>
<keyword evidence="8" id="KW-1185">Reference proteome</keyword>
<dbReference type="GO" id="GO:0016799">
    <property type="term" value="F:hydrolase activity, hydrolyzing N-glycosyl compounds"/>
    <property type="evidence" value="ECO:0007669"/>
    <property type="project" value="InterPro"/>
</dbReference>
<reference evidence="7 8" key="1">
    <citation type="submission" date="2019-07" db="EMBL/GenBank/DDBJ databases">
        <title>Whole genome shotgun sequence of Actinotalea fermentans NBRC 105374.</title>
        <authorList>
            <person name="Hosoyama A."/>
            <person name="Uohara A."/>
            <person name="Ohji S."/>
            <person name="Ichikawa N."/>
        </authorList>
    </citation>
    <scope>NUCLEOTIDE SEQUENCE [LARGE SCALE GENOMIC DNA]</scope>
    <source>
        <strain evidence="7 8">NBRC 105374</strain>
    </source>
</reference>
<dbReference type="OrthoDB" id="12078at2"/>
<organism evidence="7 8">
    <name type="scientific">Actinotalea fermentans</name>
    <dbReference type="NCBI Taxonomy" id="43671"/>
    <lineage>
        <taxon>Bacteria</taxon>
        <taxon>Bacillati</taxon>
        <taxon>Actinomycetota</taxon>
        <taxon>Actinomycetes</taxon>
        <taxon>Micrococcales</taxon>
        <taxon>Cellulomonadaceae</taxon>
        <taxon>Actinotalea</taxon>
    </lineage>
</organism>
<evidence type="ECO:0000313" key="8">
    <source>
        <dbReference type="Proteomes" id="UP000321484"/>
    </source>
</evidence>
<dbReference type="Pfam" id="PF22175">
    <property type="entry name" value="Ogg-HhH"/>
    <property type="match status" value="1"/>
</dbReference>
<dbReference type="GO" id="GO:0016829">
    <property type="term" value="F:lyase activity"/>
    <property type="evidence" value="ECO:0007669"/>
    <property type="project" value="UniProtKB-KW"/>
</dbReference>
<dbReference type="Gene3D" id="1.10.340.30">
    <property type="entry name" value="Hypothetical protein, domain 2"/>
    <property type="match status" value="1"/>
</dbReference>
<dbReference type="Proteomes" id="UP000321484">
    <property type="component" value="Unassembled WGS sequence"/>
</dbReference>
<gene>
    <name evidence="7" type="ORF">AFE02nite_16260</name>
</gene>
<evidence type="ECO:0000256" key="4">
    <source>
        <dbReference type="ARBA" id="ARBA00023239"/>
    </source>
</evidence>
<evidence type="ECO:0000256" key="6">
    <source>
        <dbReference type="ARBA" id="ARBA00023295"/>
    </source>
</evidence>
<accession>A0A511YXH1</accession>
<proteinExistence type="predicted"/>
<keyword evidence="1" id="KW-0227">DNA damage</keyword>
<keyword evidence="6" id="KW-0326">Glycosidase</keyword>
<evidence type="ECO:0000256" key="2">
    <source>
        <dbReference type="ARBA" id="ARBA00022801"/>
    </source>
</evidence>
<dbReference type="InterPro" id="IPR012092">
    <property type="entry name" value="DNA_glyclase/AP_lyase_Ogg"/>
</dbReference>
<name>A0A511YXH1_9CELL</name>
<keyword evidence="2" id="KW-0378">Hydrolase</keyword>
<dbReference type="GO" id="GO:0003906">
    <property type="term" value="F:DNA-(apurinic or apyrimidinic site) endonuclease activity"/>
    <property type="evidence" value="ECO:0007669"/>
    <property type="project" value="InterPro"/>
</dbReference>
<dbReference type="InterPro" id="IPR023170">
    <property type="entry name" value="HhH_base_excis_C"/>
</dbReference>
<evidence type="ECO:0000313" key="7">
    <source>
        <dbReference type="EMBL" id="GEN79892.1"/>
    </source>
</evidence>
<evidence type="ECO:0000256" key="3">
    <source>
        <dbReference type="ARBA" id="ARBA00023204"/>
    </source>
</evidence>